<dbReference type="EMBL" id="JBAMMX010000011">
    <property type="protein sequence ID" value="KAK6931493.1"/>
    <property type="molecule type" value="Genomic_DNA"/>
</dbReference>
<sequence>MEGQRDNKKRVRDDASDEFDLDLPEVKRLRDDLLGFLDESDPVLTTQDLTSVMRSFEEEILFSAEPTENNIVDLTSDPGESQPDLGFLLEASDDELGLPPSVSPNGDESKDDVTELSGIGELWGFDDEIPSYEFGICESNVIDNGNNTFYNGEYVALDGLFEYTDDFSWRPETFPAL</sequence>
<accession>A0AAN8VAQ8</accession>
<name>A0AAN8VAQ8_9MAGN</name>
<proteinExistence type="predicted"/>
<dbReference type="AlphaFoldDB" id="A0AAN8VAQ8"/>
<reference evidence="1 2" key="1">
    <citation type="submission" date="2023-12" db="EMBL/GenBank/DDBJ databases">
        <title>A high-quality genome assembly for Dillenia turbinata (Dilleniales).</title>
        <authorList>
            <person name="Chanderbali A."/>
        </authorList>
    </citation>
    <scope>NUCLEOTIDE SEQUENCE [LARGE SCALE GENOMIC DNA]</scope>
    <source>
        <strain evidence="1">LSX21</strain>
        <tissue evidence="1">Leaf</tissue>
    </source>
</reference>
<organism evidence="1 2">
    <name type="scientific">Dillenia turbinata</name>
    <dbReference type="NCBI Taxonomy" id="194707"/>
    <lineage>
        <taxon>Eukaryota</taxon>
        <taxon>Viridiplantae</taxon>
        <taxon>Streptophyta</taxon>
        <taxon>Embryophyta</taxon>
        <taxon>Tracheophyta</taxon>
        <taxon>Spermatophyta</taxon>
        <taxon>Magnoliopsida</taxon>
        <taxon>eudicotyledons</taxon>
        <taxon>Gunneridae</taxon>
        <taxon>Pentapetalae</taxon>
        <taxon>Dilleniales</taxon>
        <taxon>Dilleniaceae</taxon>
        <taxon>Dillenia</taxon>
    </lineage>
</organism>
<keyword evidence="2" id="KW-1185">Reference proteome</keyword>
<evidence type="ECO:0000313" key="1">
    <source>
        <dbReference type="EMBL" id="KAK6931493.1"/>
    </source>
</evidence>
<comment type="caution">
    <text evidence="1">The sequence shown here is derived from an EMBL/GenBank/DDBJ whole genome shotgun (WGS) entry which is preliminary data.</text>
</comment>
<dbReference type="Proteomes" id="UP001370490">
    <property type="component" value="Unassembled WGS sequence"/>
</dbReference>
<protein>
    <submittedName>
        <fullName evidence="1">Uncharacterized protein</fullName>
    </submittedName>
</protein>
<dbReference type="PANTHER" id="PTHR34539:SF19">
    <property type="entry name" value="T6J4.11 PROTEIN"/>
    <property type="match status" value="1"/>
</dbReference>
<evidence type="ECO:0000313" key="2">
    <source>
        <dbReference type="Proteomes" id="UP001370490"/>
    </source>
</evidence>
<gene>
    <name evidence="1" type="ORF">RJ641_003286</name>
</gene>
<dbReference type="PANTHER" id="PTHR34539">
    <property type="entry name" value="T6J4.11 PROTEIN"/>
    <property type="match status" value="1"/>
</dbReference>